<feature type="transmembrane region" description="Helical" evidence="2">
    <location>
        <begin position="26"/>
        <end position="49"/>
    </location>
</feature>
<evidence type="ECO:0000256" key="2">
    <source>
        <dbReference type="SAM" id="Phobius"/>
    </source>
</evidence>
<feature type="region of interest" description="Disordered" evidence="1">
    <location>
        <begin position="1"/>
        <end position="22"/>
    </location>
</feature>
<feature type="region of interest" description="Disordered" evidence="1">
    <location>
        <begin position="51"/>
        <end position="102"/>
    </location>
</feature>
<keyword evidence="2" id="KW-1133">Transmembrane helix</keyword>
<feature type="compositionally biased region" description="Low complexity" evidence="1">
    <location>
        <begin position="91"/>
        <end position="102"/>
    </location>
</feature>
<evidence type="ECO:0000313" key="3">
    <source>
        <dbReference type="EMBL" id="KGG92066.1"/>
    </source>
</evidence>
<proteinExistence type="predicted"/>
<evidence type="ECO:0000256" key="1">
    <source>
        <dbReference type="SAM" id="MobiDB-lite"/>
    </source>
</evidence>
<dbReference type="Proteomes" id="UP000029567">
    <property type="component" value="Unassembled WGS sequence"/>
</dbReference>
<dbReference type="AlphaFoldDB" id="A0A0E3BKH0"/>
<organism evidence="3 4">
    <name type="scientific">Comamonas thiooxydans</name>
    <dbReference type="NCBI Taxonomy" id="363952"/>
    <lineage>
        <taxon>Bacteria</taxon>
        <taxon>Pseudomonadati</taxon>
        <taxon>Pseudomonadota</taxon>
        <taxon>Betaproteobacteria</taxon>
        <taxon>Burkholderiales</taxon>
        <taxon>Comamonadaceae</taxon>
        <taxon>Comamonas</taxon>
    </lineage>
</organism>
<evidence type="ECO:0000313" key="4">
    <source>
        <dbReference type="Proteomes" id="UP000029567"/>
    </source>
</evidence>
<keyword evidence="2" id="KW-0472">Membrane</keyword>
<feature type="compositionally biased region" description="Basic and acidic residues" evidence="1">
    <location>
        <begin position="59"/>
        <end position="71"/>
    </location>
</feature>
<keyword evidence="2" id="KW-0812">Transmembrane</keyword>
<reference evidence="3 4" key="1">
    <citation type="submission" date="2013-09" db="EMBL/GenBank/DDBJ databases">
        <title>High correlation between genotypes and phenotypes of environmental bacteria Comamonas testosteroni strains.</title>
        <authorList>
            <person name="Liu L."/>
            <person name="Zhu W."/>
            <person name="Xia X."/>
            <person name="Xu B."/>
            <person name="Luo M."/>
            <person name="Wang G."/>
        </authorList>
    </citation>
    <scope>NUCLEOTIDE SEQUENCE [LARGE SCALE GENOMIC DNA]</scope>
    <source>
        <strain evidence="3 4">JL14</strain>
    </source>
</reference>
<accession>A0A0E3BKH0</accession>
<dbReference type="EMBL" id="AWTN01000090">
    <property type="protein sequence ID" value="KGG92066.1"/>
    <property type="molecule type" value="Genomic_DNA"/>
</dbReference>
<name>A0A0E3BKH0_9BURK</name>
<sequence>MLSQMPASRPMPTAVRQSPQRSDENLVVTAIAVFLVAALILGTVAYRYFKHSQQQQEQTRSERQAYKRYNDYLDSTEQATAKPAANPPSPVQASAPAAAPSMAEKLLSHPAVTPGPGFNAPGVQQTGVAIIDAIDHAQATAKQ</sequence>
<comment type="caution">
    <text evidence="3">The sequence shown here is derived from an EMBL/GenBank/DDBJ whole genome shotgun (WGS) entry which is preliminary data.</text>
</comment>
<protein>
    <submittedName>
        <fullName evidence="3">Uncharacterized protein</fullName>
    </submittedName>
</protein>
<gene>
    <name evidence="3" type="ORF">P245_12915</name>
</gene>